<organism evidence="1 2">
    <name type="scientific">Aegilops tauschii subsp. strangulata</name>
    <name type="common">Goatgrass</name>
    <dbReference type="NCBI Taxonomy" id="200361"/>
    <lineage>
        <taxon>Eukaryota</taxon>
        <taxon>Viridiplantae</taxon>
        <taxon>Streptophyta</taxon>
        <taxon>Embryophyta</taxon>
        <taxon>Tracheophyta</taxon>
        <taxon>Spermatophyta</taxon>
        <taxon>Magnoliopsida</taxon>
        <taxon>Liliopsida</taxon>
        <taxon>Poales</taxon>
        <taxon>Poaceae</taxon>
        <taxon>BOP clade</taxon>
        <taxon>Pooideae</taxon>
        <taxon>Triticodae</taxon>
        <taxon>Triticeae</taxon>
        <taxon>Triticinae</taxon>
        <taxon>Aegilops</taxon>
    </lineage>
</organism>
<evidence type="ECO:0000313" key="1">
    <source>
        <dbReference type="EnsemblPlants" id="AET6Gv20664100.32"/>
    </source>
</evidence>
<reference evidence="1" key="3">
    <citation type="journal article" date="2017" name="Nature">
        <title>Genome sequence of the progenitor of the wheat D genome Aegilops tauschii.</title>
        <authorList>
            <person name="Luo M.C."/>
            <person name="Gu Y.Q."/>
            <person name="Puiu D."/>
            <person name="Wang H."/>
            <person name="Twardziok S.O."/>
            <person name="Deal K.R."/>
            <person name="Huo N."/>
            <person name="Zhu T."/>
            <person name="Wang L."/>
            <person name="Wang Y."/>
            <person name="McGuire P.E."/>
            <person name="Liu S."/>
            <person name="Long H."/>
            <person name="Ramasamy R.K."/>
            <person name="Rodriguez J.C."/>
            <person name="Van S.L."/>
            <person name="Yuan L."/>
            <person name="Wang Z."/>
            <person name="Xia Z."/>
            <person name="Xiao L."/>
            <person name="Anderson O.D."/>
            <person name="Ouyang S."/>
            <person name="Liang Y."/>
            <person name="Zimin A.V."/>
            <person name="Pertea G."/>
            <person name="Qi P."/>
            <person name="Bennetzen J.L."/>
            <person name="Dai X."/>
            <person name="Dawson M.W."/>
            <person name="Muller H.G."/>
            <person name="Kugler K."/>
            <person name="Rivarola-Duarte L."/>
            <person name="Spannagl M."/>
            <person name="Mayer K.F.X."/>
            <person name="Lu F.H."/>
            <person name="Bevan M.W."/>
            <person name="Leroy P."/>
            <person name="Li P."/>
            <person name="You F.M."/>
            <person name="Sun Q."/>
            <person name="Liu Z."/>
            <person name="Lyons E."/>
            <person name="Wicker T."/>
            <person name="Salzberg S.L."/>
            <person name="Devos K.M."/>
            <person name="Dvorak J."/>
        </authorList>
    </citation>
    <scope>NUCLEOTIDE SEQUENCE [LARGE SCALE GENOMIC DNA]</scope>
    <source>
        <strain evidence="1">cv. AL8/78</strain>
    </source>
</reference>
<reference evidence="2" key="1">
    <citation type="journal article" date="2014" name="Science">
        <title>Ancient hybridizations among the ancestral genomes of bread wheat.</title>
        <authorList>
            <consortium name="International Wheat Genome Sequencing Consortium,"/>
            <person name="Marcussen T."/>
            <person name="Sandve S.R."/>
            <person name="Heier L."/>
            <person name="Spannagl M."/>
            <person name="Pfeifer M."/>
            <person name="Jakobsen K.S."/>
            <person name="Wulff B.B."/>
            <person name="Steuernagel B."/>
            <person name="Mayer K.F."/>
            <person name="Olsen O.A."/>
        </authorList>
    </citation>
    <scope>NUCLEOTIDE SEQUENCE [LARGE SCALE GENOMIC DNA]</scope>
    <source>
        <strain evidence="2">cv. AL8/78</strain>
    </source>
</reference>
<dbReference type="EnsemblPlants" id="AET6Gv20664100.32">
    <property type="protein sequence ID" value="AET6Gv20664100.32"/>
    <property type="gene ID" value="AET6Gv20664100"/>
</dbReference>
<reference evidence="1" key="4">
    <citation type="submission" date="2019-03" db="UniProtKB">
        <authorList>
            <consortium name="EnsemblPlants"/>
        </authorList>
    </citation>
    <scope>IDENTIFICATION</scope>
</reference>
<proteinExistence type="predicted"/>
<protein>
    <submittedName>
        <fullName evidence="1">Uncharacterized protein</fullName>
    </submittedName>
</protein>
<sequence length="74" mass="8902">TYFILALGRGLQLYTFNFAEYVYSKKFHTLVSVTKNSAHRRCSVEWFHTLFRAALFPWWSKHACWKMRNTSFCT</sequence>
<keyword evidence="2" id="KW-1185">Reference proteome</keyword>
<dbReference type="Gramene" id="AET6Gv20664100.32">
    <property type="protein sequence ID" value="AET6Gv20664100.32"/>
    <property type="gene ID" value="AET6Gv20664100"/>
</dbReference>
<evidence type="ECO:0000313" key="2">
    <source>
        <dbReference type="Proteomes" id="UP000015105"/>
    </source>
</evidence>
<accession>A0A453P9W1</accession>
<dbReference type="AlphaFoldDB" id="A0A453P9W1"/>
<name>A0A453P9W1_AEGTS</name>
<reference evidence="1" key="5">
    <citation type="journal article" date="2021" name="G3 (Bethesda)">
        <title>Aegilops tauschii genome assembly Aet v5.0 features greater sequence contiguity and improved annotation.</title>
        <authorList>
            <person name="Wang L."/>
            <person name="Zhu T."/>
            <person name="Rodriguez J.C."/>
            <person name="Deal K.R."/>
            <person name="Dubcovsky J."/>
            <person name="McGuire P.E."/>
            <person name="Lux T."/>
            <person name="Spannagl M."/>
            <person name="Mayer K.F.X."/>
            <person name="Baldrich P."/>
            <person name="Meyers B.C."/>
            <person name="Huo N."/>
            <person name="Gu Y.Q."/>
            <person name="Zhou H."/>
            <person name="Devos K.M."/>
            <person name="Bennetzen J.L."/>
            <person name="Unver T."/>
            <person name="Budak H."/>
            <person name="Gulick P.J."/>
            <person name="Galiba G."/>
            <person name="Kalapos B."/>
            <person name="Nelson D.R."/>
            <person name="Li P."/>
            <person name="You F.M."/>
            <person name="Luo M.C."/>
            <person name="Dvorak J."/>
        </authorList>
    </citation>
    <scope>NUCLEOTIDE SEQUENCE [LARGE SCALE GENOMIC DNA]</scope>
    <source>
        <strain evidence="1">cv. AL8/78</strain>
    </source>
</reference>
<reference evidence="2" key="2">
    <citation type="journal article" date="2017" name="Nat. Plants">
        <title>The Aegilops tauschii genome reveals multiple impacts of transposons.</title>
        <authorList>
            <person name="Zhao G."/>
            <person name="Zou C."/>
            <person name="Li K."/>
            <person name="Wang K."/>
            <person name="Li T."/>
            <person name="Gao L."/>
            <person name="Zhang X."/>
            <person name="Wang H."/>
            <person name="Yang Z."/>
            <person name="Liu X."/>
            <person name="Jiang W."/>
            <person name="Mao L."/>
            <person name="Kong X."/>
            <person name="Jiao Y."/>
            <person name="Jia J."/>
        </authorList>
    </citation>
    <scope>NUCLEOTIDE SEQUENCE [LARGE SCALE GENOMIC DNA]</scope>
    <source>
        <strain evidence="2">cv. AL8/78</strain>
    </source>
</reference>
<dbReference type="Proteomes" id="UP000015105">
    <property type="component" value="Chromosome 6D"/>
</dbReference>